<protein>
    <recommendedName>
        <fullName evidence="4">Peptidase S9 prolyl oligopeptidase catalytic domain-containing protein</fullName>
    </recommendedName>
</protein>
<dbReference type="InterPro" id="IPR011659">
    <property type="entry name" value="WD40"/>
</dbReference>
<feature type="compositionally biased region" description="Low complexity" evidence="3">
    <location>
        <begin position="8"/>
        <end position="22"/>
    </location>
</feature>
<dbReference type="PANTHER" id="PTHR42776">
    <property type="entry name" value="SERINE PEPTIDASE S9 FAMILY MEMBER"/>
    <property type="match status" value="1"/>
</dbReference>
<evidence type="ECO:0000256" key="3">
    <source>
        <dbReference type="SAM" id="MobiDB-lite"/>
    </source>
</evidence>
<reference evidence="5 6" key="1">
    <citation type="journal article" date="2019" name="Int. J. Syst. Evol. Microbiol.">
        <title>The Global Catalogue of Microorganisms (GCM) 10K type strain sequencing project: providing services to taxonomists for standard genome sequencing and annotation.</title>
        <authorList>
            <consortium name="The Broad Institute Genomics Platform"/>
            <consortium name="The Broad Institute Genome Sequencing Center for Infectious Disease"/>
            <person name="Wu L."/>
            <person name="Ma J."/>
        </authorList>
    </citation>
    <scope>NUCLEOTIDE SEQUENCE [LARGE SCALE GENOMIC DNA]</scope>
    <source>
        <strain evidence="5 6">JCM 7356</strain>
    </source>
</reference>
<feature type="region of interest" description="Disordered" evidence="3">
    <location>
        <begin position="431"/>
        <end position="474"/>
    </location>
</feature>
<keyword evidence="2" id="KW-0720">Serine protease</keyword>
<dbReference type="PANTHER" id="PTHR42776:SF27">
    <property type="entry name" value="DIPEPTIDYL PEPTIDASE FAMILY MEMBER 6"/>
    <property type="match status" value="1"/>
</dbReference>
<dbReference type="Proteomes" id="UP001500305">
    <property type="component" value="Unassembled WGS sequence"/>
</dbReference>
<dbReference type="Gene3D" id="2.120.10.30">
    <property type="entry name" value="TolB, C-terminal domain"/>
    <property type="match status" value="1"/>
</dbReference>
<feature type="region of interest" description="Disordered" evidence="3">
    <location>
        <begin position="1"/>
        <end position="32"/>
    </location>
</feature>
<accession>A0ABN3EYX9</accession>
<evidence type="ECO:0000259" key="4">
    <source>
        <dbReference type="Pfam" id="PF00326"/>
    </source>
</evidence>
<feature type="domain" description="Peptidase S9 prolyl oligopeptidase catalytic" evidence="4">
    <location>
        <begin position="530"/>
        <end position="727"/>
    </location>
</feature>
<dbReference type="SUPFAM" id="SSF50993">
    <property type="entry name" value="Peptidase/esterase 'gauge' domain"/>
    <property type="match status" value="1"/>
</dbReference>
<dbReference type="SUPFAM" id="SSF53474">
    <property type="entry name" value="alpha/beta-Hydrolases"/>
    <property type="match status" value="1"/>
</dbReference>
<evidence type="ECO:0000256" key="2">
    <source>
        <dbReference type="ARBA" id="ARBA00022825"/>
    </source>
</evidence>
<sequence length="728" mass="77481">MANRQTDPETPAAPLAEALPDAPGDRETHSPVSAHGCWYPSADPTGARVAFICNRGGVPQLWTGTADSDDVHLLDTGLDPVIEVSWSPDGRWIAYTTAPGGGELTRVLCVRPDGRDRRVLAGAAPGSTAYLGRWSRDGSALAITATDPPAGPPTAQHSGPGPAAPPSYQKLPPRERDSGDGHPVPLGGVHWSEVGAPAPSAAPLVALRPPTPGAPAPEPHLTGGGLAVYLADPAGVRPPELIATEPAGATLRLCDSTADGRLVLLLRGPRGGREAVVLRTADRVTAYALPVADGDPWIGRFSPNGRWLHLRSDAEREFAALVTAELGPDGTCLCRAVTAQREGADLELLSIPDDGRSAVLAWNMHGRTELEAIALPAAPPRPTAPRAGAGRGVGLEAGGSTDAGNPVRALSLPHEVVTRITPAGPRGMTLAVSGSRRRPGVWHTPDGLTPLRTPWSSRDEDVVAPDQHPPVRPEHLRLRSRDGLALSGWYYRASGREPDSRAPCVIHLHGGPEQQERPVFDPLYHELLGHGLDLFAPDVRGSLGAGRSFVNADLGDRRFAAINDVADCATHLITLGLADVRRLAVMGHSYGGYLTLASLVWHPELFRTGVSVCGMSDFLTFFAGTEPWIARSAAAKYGHPERDRELLRALSPMSHIDALRVPVLAIHGEHDTNVPPGESEQLVRAARQRGIPAELLILPNEGHEFRRTRSRVLFRRTAAAWIERHLAE</sequence>
<feature type="region of interest" description="Disordered" evidence="3">
    <location>
        <begin position="142"/>
        <end position="195"/>
    </location>
</feature>
<dbReference type="InterPro" id="IPR002470">
    <property type="entry name" value="Peptidase_S9A"/>
</dbReference>
<evidence type="ECO:0000313" key="5">
    <source>
        <dbReference type="EMBL" id="GAA2278055.1"/>
    </source>
</evidence>
<dbReference type="InterPro" id="IPR011042">
    <property type="entry name" value="6-blade_b-propeller_TolB-like"/>
</dbReference>
<name>A0ABN3EYX9_9ACTN</name>
<evidence type="ECO:0000313" key="6">
    <source>
        <dbReference type="Proteomes" id="UP001500305"/>
    </source>
</evidence>
<comment type="caution">
    <text evidence="5">The sequence shown here is derived from an EMBL/GenBank/DDBJ whole genome shotgun (WGS) entry which is preliminary data.</text>
</comment>
<organism evidence="5 6">
    <name type="scientific">Kitasatospora cystarginea</name>
    <dbReference type="NCBI Taxonomy" id="58350"/>
    <lineage>
        <taxon>Bacteria</taxon>
        <taxon>Bacillati</taxon>
        <taxon>Actinomycetota</taxon>
        <taxon>Actinomycetes</taxon>
        <taxon>Kitasatosporales</taxon>
        <taxon>Streptomycetaceae</taxon>
        <taxon>Kitasatospora</taxon>
    </lineage>
</organism>
<dbReference type="InterPro" id="IPR001375">
    <property type="entry name" value="Peptidase_S9_cat"/>
</dbReference>
<evidence type="ECO:0000256" key="1">
    <source>
        <dbReference type="ARBA" id="ARBA00022801"/>
    </source>
</evidence>
<keyword evidence="2" id="KW-0645">Protease</keyword>
<keyword evidence="1" id="KW-0378">Hydrolase</keyword>
<keyword evidence="6" id="KW-1185">Reference proteome</keyword>
<dbReference type="RefSeq" id="WP_344641047.1">
    <property type="nucleotide sequence ID" value="NZ_BAAATR010000060.1"/>
</dbReference>
<dbReference type="Gene3D" id="3.40.50.1820">
    <property type="entry name" value="alpha/beta hydrolase"/>
    <property type="match status" value="1"/>
</dbReference>
<dbReference type="Pfam" id="PF07676">
    <property type="entry name" value="PD40"/>
    <property type="match status" value="1"/>
</dbReference>
<dbReference type="Pfam" id="PF00326">
    <property type="entry name" value="Peptidase_S9"/>
    <property type="match status" value="1"/>
</dbReference>
<gene>
    <name evidence="5" type="ORF">GCM10010430_75030</name>
</gene>
<proteinExistence type="predicted"/>
<dbReference type="EMBL" id="BAAATR010000060">
    <property type="protein sequence ID" value="GAA2278055.1"/>
    <property type="molecule type" value="Genomic_DNA"/>
</dbReference>
<dbReference type="PRINTS" id="PR00862">
    <property type="entry name" value="PROLIGOPTASE"/>
</dbReference>
<dbReference type="InterPro" id="IPR029058">
    <property type="entry name" value="AB_hydrolase_fold"/>
</dbReference>